<comment type="caution">
    <text evidence="2">The sequence shown here is derived from an EMBL/GenBank/DDBJ whole genome shotgun (WGS) entry which is preliminary data.</text>
</comment>
<dbReference type="RefSeq" id="XP_026603663.1">
    <property type="nucleotide sequence ID" value="XM_026747831.1"/>
</dbReference>
<reference evidence="2 3" key="1">
    <citation type="journal article" date="2018" name="IMA Fungus">
        <title>IMA Genome-F 9: Draft genome sequence of Annulohypoxylon stygium, Aspergillus mulundensis, Berkeleyomyces basicola (syn. Thielaviopsis basicola), Ceratocystis smalleyi, two Cercospora beticola strains, Coleophoma cylindrospora, Fusarium fracticaudum, Phialophora cf. hyalina, and Morchella septimelata.</title>
        <authorList>
            <person name="Wingfield B.D."/>
            <person name="Bills G.F."/>
            <person name="Dong Y."/>
            <person name="Huang W."/>
            <person name="Nel W.J."/>
            <person name="Swalarsk-Parry B.S."/>
            <person name="Vaghefi N."/>
            <person name="Wilken P.M."/>
            <person name="An Z."/>
            <person name="de Beer Z.W."/>
            <person name="De Vos L."/>
            <person name="Chen L."/>
            <person name="Duong T.A."/>
            <person name="Gao Y."/>
            <person name="Hammerbacher A."/>
            <person name="Kikkert J.R."/>
            <person name="Li Y."/>
            <person name="Li H."/>
            <person name="Li K."/>
            <person name="Li Q."/>
            <person name="Liu X."/>
            <person name="Ma X."/>
            <person name="Naidoo K."/>
            <person name="Pethybridge S.J."/>
            <person name="Sun J."/>
            <person name="Steenkamp E.T."/>
            <person name="van der Nest M.A."/>
            <person name="van Wyk S."/>
            <person name="Wingfield M.J."/>
            <person name="Xiong C."/>
            <person name="Yue Q."/>
            <person name="Zhang X."/>
        </authorList>
    </citation>
    <scope>NUCLEOTIDE SEQUENCE [LARGE SCALE GENOMIC DNA]</scope>
    <source>
        <strain evidence="2 3">DSM 5745</strain>
    </source>
</reference>
<dbReference type="GeneID" id="38116185"/>
<feature type="compositionally biased region" description="Basic and acidic residues" evidence="1">
    <location>
        <begin position="141"/>
        <end position="154"/>
    </location>
</feature>
<proteinExistence type="predicted"/>
<organism evidence="2 3">
    <name type="scientific">Aspergillus mulundensis</name>
    <dbReference type="NCBI Taxonomy" id="1810919"/>
    <lineage>
        <taxon>Eukaryota</taxon>
        <taxon>Fungi</taxon>
        <taxon>Dikarya</taxon>
        <taxon>Ascomycota</taxon>
        <taxon>Pezizomycotina</taxon>
        <taxon>Eurotiomycetes</taxon>
        <taxon>Eurotiomycetidae</taxon>
        <taxon>Eurotiales</taxon>
        <taxon>Aspergillaceae</taxon>
        <taxon>Aspergillus</taxon>
        <taxon>Aspergillus subgen. Nidulantes</taxon>
    </lineage>
</organism>
<feature type="compositionally biased region" description="Basic and acidic residues" evidence="1">
    <location>
        <begin position="185"/>
        <end position="198"/>
    </location>
</feature>
<accession>A0A3D8RY25</accession>
<keyword evidence="3" id="KW-1185">Reference proteome</keyword>
<sequence length="288" mass="31326">MSRMDSGTGLQVLGVVIGGLPMIINTVYASKPYYPELSKTLDDLIETLKAQHLLMRNDLQNILAAQSSSLGPDRIAEILAQPHAIYFRHGEVISAVERALGDGRDVHRHGPATEGPRLRNSPRTRRVHRGLPHARCGEGVLRARGEGHPRRKEPAAAGPVQRESQRRPLCACNARRGRIPQSGNEHLRRGGREPHLERTASGSGAHVAVPVPDARAWTCAMSDIRPDDPAQHHPEHGAGVLEHAAETPAVVFTGVFHPPAFPDAVASEFAPPNLGDDLVYEGERSKLY</sequence>
<evidence type="ECO:0000313" key="2">
    <source>
        <dbReference type="EMBL" id="RDW78963.1"/>
    </source>
</evidence>
<feature type="compositionally biased region" description="Basic residues" evidence="1">
    <location>
        <begin position="120"/>
        <end position="132"/>
    </location>
</feature>
<protein>
    <submittedName>
        <fullName evidence="2">Uncharacterized protein</fullName>
    </submittedName>
</protein>
<gene>
    <name evidence="2" type="ORF">DSM5745_05815</name>
</gene>
<evidence type="ECO:0000313" key="3">
    <source>
        <dbReference type="Proteomes" id="UP000256690"/>
    </source>
</evidence>
<evidence type="ECO:0000256" key="1">
    <source>
        <dbReference type="SAM" id="MobiDB-lite"/>
    </source>
</evidence>
<dbReference type="EMBL" id="PVWQ01000006">
    <property type="protein sequence ID" value="RDW78963.1"/>
    <property type="molecule type" value="Genomic_DNA"/>
</dbReference>
<dbReference type="AlphaFoldDB" id="A0A3D8RY25"/>
<name>A0A3D8RY25_9EURO</name>
<dbReference type="Proteomes" id="UP000256690">
    <property type="component" value="Unassembled WGS sequence"/>
</dbReference>
<feature type="region of interest" description="Disordered" evidence="1">
    <location>
        <begin position="103"/>
        <end position="205"/>
    </location>
</feature>